<dbReference type="EC" id="2.1.1.72" evidence="2"/>
<dbReference type="GO" id="GO:1904047">
    <property type="term" value="F:S-adenosyl-L-methionine binding"/>
    <property type="evidence" value="ECO:0007669"/>
    <property type="project" value="TreeGrafter"/>
</dbReference>
<dbReference type="Gene3D" id="1.10.1020.10">
    <property type="entry name" value="Adenine-specific Methyltransferase, Domain 2"/>
    <property type="match status" value="1"/>
</dbReference>
<dbReference type="PANTHER" id="PTHR30481:SF4">
    <property type="entry name" value="SITE-SPECIFIC DNA-METHYLTRANSFERASE (ADENINE-SPECIFIC)"/>
    <property type="match status" value="1"/>
</dbReference>
<name>A0A1H4CH80_9BURK</name>
<protein>
    <recommendedName>
        <fullName evidence="2">site-specific DNA-methyltransferase (adenine-specific)</fullName>
        <ecNumber evidence="2">2.1.1.72</ecNumber>
    </recommendedName>
</protein>
<dbReference type="Gene3D" id="3.40.50.150">
    <property type="entry name" value="Vaccinia Virus protein VP39"/>
    <property type="match status" value="1"/>
</dbReference>
<dbReference type="InterPro" id="IPR029063">
    <property type="entry name" value="SAM-dependent_MTases_sf"/>
</dbReference>
<keyword evidence="3 7" id="KW-0489">Methyltransferase</keyword>
<dbReference type="STRING" id="83784.SAMN05192564_102308"/>
<organism evidence="7 8">
    <name type="scientific">Paraburkholderia sartisoli</name>
    <dbReference type="NCBI Taxonomy" id="83784"/>
    <lineage>
        <taxon>Bacteria</taxon>
        <taxon>Pseudomonadati</taxon>
        <taxon>Pseudomonadota</taxon>
        <taxon>Betaproteobacteria</taxon>
        <taxon>Burkholderiales</taxon>
        <taxon>Burkholderiaceae</taxon>
        <taxon>Paraburkholderia</taxon>
    </lineage>
</organism>
<dbReference type="GO" id="GO:0006298">
    <property type="term" value="P:mismatch repair"/>
    <property type="evidence" value="ECO:0007669"/>
    <property type="project" value="TreeGrafter"/>
</dbReference>
<evidence type="ECO:0000256" key="4">
    <source>
        <dbReference type="ARBA" id="ARBA00022679"/>
    </source>
</evidence>
<dbReference type="GO" id="GO:0043565">
    <property type="term" value="F:sequence-specific DNA binding"/>
    <property type="evidence" value="ECO:0007669"/>
    <property type="project" value="TreeGrafter"/>
</dbReference>
<evidence type="ECO:0000313" key="7">
    <source>
        <dbReference type="EMBL" id="SEA59700.1"/>
    </source>
</evidence>
<keyword evidence="8" id="KW-1185">Reference proteome</keyword>
<accession>A0A1H4CH80</accession>
<evidence type="ECO:0000256" key="3">
    <source>
        <dbReference type="ARBA" id="ARBA00022603"/>
    </source>
</evidence>
<evidence type="ECO:0000313" key="8">
    <source>
        <dbReference type="Proteomes" id="UP000198638"/>
    </source>
</evidence>
<keyword evidence="4" id="KW-0808">Transferase</keyword>
<gene>
    <name evidence="7" type="ORF">SAMN05192564_102308</name>
</gene>
<comment type="catalytic activity">
    <reaction evidence="6">
        <text>a 2'-deoxyadenosine in DNA + S-adenosyl-L-methionine = an N(6)-methyl-2'-deoxyadenosine in DNA + S-adenosyl-L-homocysteine + H(+)</text>
        <dbReference type="Rhea" id="RHEA:15197"/>
        <dbReference type="Rhea" id="RHEA-COMP:12418"/>
        <dbReference type="Rhea" id="RHEA-COMP:12419"/>
        <dbReference type="ChEBI" id="CHEBI:15378"/>
        <dbReference type="ChEBI" id="CHEBI:57856"/>
        <dbReference type="ChEBI" id="CHEBI:59789"/>
        <dbReference type="ChEBI" id="CHEBI:90615"/>
        <dbReference type="ChEBI" id="CHEBI:90616"/>
        <dbReference type="EC" id="2.1.1.72"/>
    </reaction>
</comment>
<comment type="similarity">
    <text evidence="1">Belongs to the N(4)/N(6)-methyltransferase family.</text>
</comment>
<keyword evidence="5" id="KW-0949">S-adenosyl-L-methionine</keyword>
<evidence type="ECO:0000256" key="1">
    <source>
        <dbReference type="ARBA" id="ARBA00006594"/>
    </source>
</evidence>
<dbReference type="InterPro" id="IPR023095">
    <property type="entry name" value="Ade_MeTrfase_dom_2"/>
</dbReference>
<evidence type="ECO:0000256" key="5">
    <source>
        <dbReference type="ARBA" id="ARBA00022691"/>
    </source>
</evidence>
<dbReference type="InterPro" id="IPR012327">
    <property type="entry name" value="MeTrfase_D12"/>
</dbReference>
<dbReference type="GO" id="GO:0009307">
    <property type="term" value="P:DNA restriction-modification system"/>
    <property type="evidence" value="ECO:0007669"/>
    <property type="project" value="InterPro"/>
</dbReference>
<dbReference type="EMBL" id="FNRQ01000002">
    <property type="protein sequence ID" value="SEA59700.1"/>
    <property type="molecule type" value="Genomic_DNA"/>
</dbReference>
<dbReference type="AlphaFoldDB" id="A0A1H4CH80"/>
<dbReference type="Pfam" id="PF02086">
    <property type="entry name" value="MethyltransfD12"/>
    <property type="match status" value="1"/>
</dbReference>
<dbReference type="GO" id="GO:0032259">
    <property type="term" value="P:methylation"/>
    <property type="evidence" value="ECO:0007669"/>
    <property type="project" value="UniProtKB-KW"/>
</dbReference>
<proteinExistence type="inferred from homology"/>
<dbReference type="SUPFAM" id="SSF53335">
    <property type="entry name" value="S-adenosyl-L-methionine-dependent methyltransferases"/>
    <property type="match status" value="1"/>
</dbReference>
<sequence length="161" mass="17921">MIMAIPVAPWTGGKRPLADIVVPRFAAHSCYGEVFAGAAALFFMRLPAEVEVLNDVNDGFIELCRVVQRHLEEFIRQFRWALSSRQVFRWLGDMPSHTLADIQRAARFCYLQQNCFGGRVKGRTFGTTTGRRASADATVCIPSFSSPVLLEDGGLRRAILS</sequence>
<dbReference type="Proteomes" id="UP000198638">
    <property type="component" value="Unassembled WGS sequence"/>
</dbReference>
<evidence type="ECO:0000256" key="6">
    <source>
        <dbReference type="ARBA" id="ARBA00047942"/>
    </source>
</evidence>
<evidence type="ECO:0000256" key="2">
    <source>
        <dbReference type="ARBA" id="ARBA00011900"/>
    </source>
</evidence>
<reference evidence="8" key="1">
    <citation type="submission" date="2016-10" db="EMBL/GenBank/DDBJ databases">
        <authorList>
            <person name="Varghese N."/>
            <person name="Submissions S."/>
        </authorList>
    </citation>
    <scope>NUCLEOTIDE SEQUENCE [LARGE SCALE GENOMIC DNA]</scope>
    <source>
        <strain evidence="8">LMG 24000</strain>
    </source>
</reference>
<dbReference type="PANTHER" id="PTHR30481">
    <property type="entry name" value="DNA ADENINE METHYLASE"/>
    <property type="match status" value="1"/>
</dbReference>
<dbReference type="GO" id="GO:0009007">
    <property type="term" value="F:site-specific DNA-methyltransferase (adenine-specific) activity"/>
    <property type="evidence" value="ECO:0007669"/>
    <property type="project" value="UniProtKB-EC"/>
</dbReference>